<dbReference type="CDD" id="cd00077">
    <property type="entry name" value="HDc"/>
    <property type="match status" value="1"/>
</dbReference>
<dbReference type="SUPFAM" id="SSF109604">
    <property type="entry name" value="HD-domain/PDEase-like"/>
    <property type="match status" value="1"/>
</dbReference>
<organism evidence="2 3">
    <name type="scientific">Paenibacillus methanolicus</name>
    <dbReference type="NCBI Taxonomy" id="582686"/>
    <lineage>
        <taxon>Bacteria</taxon>
        <taxon>Bacillati</taxon>
        <taxon>Bacillota</taxon>
        <taxon>Bacilli</taxon>
        <taxon>Bacillales</taxon>
        <taxon>Paenibacillaceae</taxon>
        <taxon>Paenibacillus</taxon>
    </lineage>
</organism>
<evidence type="ECO:0000259" key="1">
    <source>
        <dbReference type="PROSITE" id="PS51831"/>
    </source>
</evidence>
<dbReference type="Gene3D" id="1.20.58.1910">
    <property type="match status" value="1"/>
</dbReference>
<dbReference type="PANTHER" id="PTHR33594">
    <property type="entry name" value="SUPERFAMILY HYDROLASE, PUTATIVE (AFU_ORTHOLOGUE AFUA_1G03035)-RELATED"/>
    <property type="match status" value="1"/>
</dbReference>
<name>A0A5S5CII0_9BACL</name>
<dbReference type="EMBL" id="VNHS01000001">
    <property type="protein sequence ID" value="TYP79522.1"/>
    <property type="molecule type" value="Genomic_DNA"/>
</dbReference>
<protein>
    <recommendedName>
        <fullName evidence="1">HD domain-containing protein</fullName>
    </recommendedName>
</protein>
<dbReference type="Pfam" id="PF01966">
    <property type="entry name" value="HD"/>
    <property type="match status" value="1"/>
</dbReference>
<keyword evidence="3" id="KW-1185">Reference proteome</keyword>
<dbReference type="Proteomes" id="UP000323257">
    <property type="component" value="Unassembled WGS sequence"/>
</dbReference>
<evidence type="ECO:0000313" key="2">
    <source>
        <dbReference type="EMBL" id="TYP79522.1"/>
    </source>
</evidence>
<comment type="caution">
    <text evidence="2">The sequence shown here is derived from an EMBL/GenBank/DDBJ whole genome shotgun (WGS) entry which is preliminary data.</text>
</comment>
<dbReference type="InterPro" id="IPR006674">
    <property type="entry name" value="HD_domain"/>
</dbReference>
<dbReference type="Pfam" id="PF08874">
    <property type="entry name" value="DUF1835"/>
    <property type="match status" value="1"/>
</dbReference>
<dbReference type="Gene3D" id="1.10.472.50">
    <property type="entry name" value="HD-domain/PDEase-like"/>
    <property type="match status" value="1"/>
</dbReference>
<dbReference type="AlphaFoldDB" id="A0A5S5CII0"/>
<reference evidence="2 3" key="1">
    <citation type="submission" date="2019-07" db="EMBL/GenBank/DDBJ databases">
        <title>Genomic Encyclopedia of Type Strains, Phase III (KMG-III): the genomes of soil and plant-associated and newly described type strains.</title>
        <authorList>
            <person name="Whitman W."/>
        </authorList>
    </citation>
    <scope>NUCLEOTIDE SEQUENCE [LARGE SCALE GENOMIC DNA]</scope>
    <source>
        <strain evidence="2 3">BL24</strain>
    </source>
</reference>
<dbReference type="PANTHER" id="PTHR33594:SF1">
    <property type="entry name" value="HD_PDEASE DOMAIN-CONTAINING PROTEIN"/>
    <property type="match status" value="1"/>
</dbReference>
<dbReference type="SMART" id="SM00471">
    <property type="entry name" value="HDc"/>
    <property type="match status" value="1"/>
</dbReference>
<sequence>MKDMEAIIAKTRNFVKAALEHDASGHDWWHIVRVARSAKLLAGLEGGDPYVCELAALLHDIADEKLNVSKEAGLRRVEDWLAEIGVDASTSETVMLIVSTMSYGGGGGAPMETIEGKVVQDADRLDAIGAIAAARTFVYSGWKGRLIYDPYVRPRASMTKEEYRSGKDTAINHFYEKLLKLKALLNTESARMLAEERHAYMLRYLEAFDREWELGNPDYLEERLGEAPEPERIHVVFDASAAHSLRFLLRDKPGEYVVSLADDLSVGPLDDNGADARAGGVKRRMTWLAERGMLGDAEAEHFGDCIDWRNWPDRLAGRRIVVWAAGNANEQSGLRRLMAHIPGQDEVRVIDAPGRIFEKTNGALLHTHTGEVAPRELDELMEQGQALTAGERSDYADDWRRLIREDGELRAMVEGRLQSVPEDYWDDMILQSAIVVAASTARMFTAARLVGQLIGRSDQRLNDSFLFYRIRCLAESGKLEGGGNPERMGGYKVGFGEPASLEGPDHANIQAYMDWARRYTQEADALKRHLSTEKDADEQVLEMLRALSEGSQADTRMRRMVAKFIDDFMNERRLYANRRNAILGMLSSMRRTDH</sequence>
<dbReference type="InterPro" id="IPR014973">
    <property type="entry name" value="DUF1835"/>
</dbReference>
<evidence type="ECO:0000313" key="3">
    <source>
        <dbReference type="Proteomes" id="UP000323257"/>
    </source>
</evidence>
<dbReference type="Pfam" id="PF12395">
    <property type="entry name" value="DUF3658"/>
    <property type="match status" value="1"/>
</dbReference>
<dbReference type="PROSITE" id="PS51831">
    <property type="entry name" value="HD"/>
    <property type="match status" value="1"/>
</dbReference>
<gene>
    <name evidence="2" type="ORF">BCM02_101640</name>
</gene>
<dbReference type="InterPro" id="IPR003607">
    <property type="entry name" value="HD/PDEase_dom"/>
</dbReference>
<dbReference type="InterPro" id="IPR022123">
    <property type="entry name" value="DUF3658"/>
</dbReference>
<accession>A0A5S5CII0</accession>
<dbReference type="OrthoDB" id="9797344at2"/>
<feature type="domain" description="HD" evidence="1">
    <location>
        <begin position="27"/>
        <end position="128"/>
    </location>
</feature>
<proteinExistence type="predicted"/>